<sequence>MTFKEGISNAVVSKLLDPVLRANYLSAGEMFWVFEDSDTGLQKMQKDHPKNTFVTVAEANTAVTTNRNDIIFLGGYSSHSNALVTVSKNRVHFIGLDGGGRKNSQGSKMITPATSVAATVAVVSNTGTRNTYKNIKFIQNGTNAAQTSAFIDTGEGTYVKNCSFHHNSLLSTANTQALLFKGDTCHYEDCQIGNSTVYHTVANQAPLVIKTPARYTYFINCTIIQYSSQTTASCIDVPDADGIIGWIKFENVSLMNANLGDGATAGGAMAEAVTSVCTSGYLYFDNRCTSYRAVIFAELDSSIMNAAPAGAATAGGGEAVAGA</sequence>
<dbReference type="SUPFAM" id="SSF51126">
    <property type="entry name" value="Pectin lyase-like"/>
    <property type="match status" value="1"/>
</dbReference>
<gene>
    <name evidence="1" type="ORF">LCGC14_0828590</name>
</gene>
<dbReference type="EMBL" id="LAZR01002367">
    <property type="protein sequence ID" value="KKN30965.1"/>
    <property type="molecule type" value="Genomic_DNA"/>
</dbReference>
<name>A0A0F9PGL1_9ZZZZ</name>
<dbReference type="InterPro" id="IPR011050">
    <property type="entry name" value="Pectin_lyase_fold/virulence"/>
</dbReference>
<reference evidence="1" key="1">
    <citation type="journal article" date="2015" name="Nature">
        <title>Complex archaea that bridge the gap between prokaryotes and eukaryotes.</title>
        <authorList>
            <person name="Spang A."/>
            <person name="Saw J.H."/>
            <person name="Jorgensen S.L."/>
            <person name="Zaremba-Niedzwiedzka K."/>
            <person name="Martijn J."/>
            <person name="Lind A.E."/>
            <person name="van Eijk R."/>
            <person name="Schleper C."/>
            <person name="Guy L."/>
            <person name="Ettema T.J."/>
        </authorList>
    </citation>
    <scope>NUCLEOTIDE SEQUENCE</scope>
</reference>
<proteinExistence type="predicted"/>
<accession>A0A0F9PGL1</accession>
<comment type="caution">
    <text evidence="1">The sequence shown here is derived from an EMBL/GenBank/DDBJ whole genome shotgun (WGS) entry which is preliminary data.</text>
</comment>
<organism evidence="1">
    <name type="scientific">marine sediment metagenome</name>
    <dbReference type="NCBI Taxonomy" id="412755"/>
    <lineage>
        <taxon>unclassified sequences</taxon>
        <taxon>metagenomes</taxon>
        <taxon>ecological metagenomes</taxon>
    </lineage>
</organism>
<protein>
    <recommendedName>
        <fullName evidence="2">Right handed beta helix domain-containing protein</fullName>
    </recommendedName>
</protein>
<evidence type="ECO:0008006" key="2">
    <source>
        <dbReference type="Google" id="ProtNLM"/>
    </source>
</evidence>
<dbReference type="AlphaFoldDB" id="A0A0F9PGL1"/>
<evidence type="ECO:0000313" key="1">
    <source>
        <dbReference type="EMBL" id="KKN30965.1"/>
    </source>
</evidence>